<feature type="domain" description="Thioesterase" evidence="3">
    <location>
        <begin position="44"/>
        <end position="119"/>
    </location>
</feature>
<dbReference type="CDD" id="cd03443">
    <property type="entry name" value="PaaI_thioesterase"/>
    <property type="match status" value="1"/>
</dbReference>
<reference evidence="5" key="1">
    <citation type="journal article" date="2019" name="Int. J. Syst. Evol. Microbiol.">
        <title>The Global Catalogue of Microorganisms (GCM) 10K type strain sequencing project: providing services to taxonomists for standard genome sequencing and annotation.</title>
        <authorList>
            <consortium name="The Broad Institute Genomics Platform"/>
            <consortium name="The Broad Institute Genome Sequencing Center for Infectious Disease"/>
            <person name="Wu L."/>
            <person name="Ma J."/>
        </authorList>
    </citation>
    <scope>NUCLEOTIDE SEQUENCE [LARGE SCALE GENOMIC DNA]</scope>
    <source>
        <strain evidence="5">KCTC 52640</strain>
    </source>
</reference>
<dbReference type="EMBL" id="JBHRSS010000008">
    <property type="protein sequence ID" value="MFC3105334.1"/>
    <property type="molecule type" value="Genomic_DNA"/>
</dbReference>
<keyword evidence="5" id="KW-1185">Reference proteome</keyword>
<evidence type="ECO:0000259" key="3">
    <source>
        <dbReference type="Pfam" id="PF03061"/>
    </source>
</evidence>
<proteinExistence type="inferred from homology"/>
<protein>
    <submittedName>
        <fullName evidence="4">Hotdog fold thioesterase</fullName>
    </submittedName>
</protein>
<dbReference type="PANTHER" id="PTHR43240:SF5">
    <property type="entry name" value="1,4-DIHYDROXY-2-NAPHTHOYL-COA THIOESTERASE 1"/>
    <property type="match status" value="1"/>
</dbReference>
<name>A0ABV7ERL6_9GAMM</name>
<keyword evidence="2" id="KW-0378">Hydrolase</keyword>
<sequence>MELDTVNAMSAKDMIGRLGFAYTAIGDDFLVATFMVDERTRQPMGLLHGGMSCAVSESMGSVAANLCVDRTRYACVGIDLNASHLRGASEGQINARCTPIRVGRSTQVWQTDLYDDRERHLCVSRLTVAVIDRP</sequence>
<dbReference type="Pfam" id="PF03061">
    <property type="entry name" value="4HBT"/>
    <property type="match status" value="1"/>
</dbReference>
<dbReference type="Gene3D" id="3.10.129.10">
    <property type="entry name" value="Hotdog Thioesterase"/>
    <property type="match status" value="1"/>
</dbReference>
<dbReference type="SUPFAM" id="SSF54637">
    <property type="entry name" value="Thioesterase/thiol ester dehydrase-isomerase"/>
    <property type="match status" value="1"/>
</dbReference>
<dbReference type="RefSeq" id="WP_380690891.1">
    <property type="nucleotide sequence ID" value="NZ_JBHRSS010000008.1"/>
</dbReference>
<gene>
    <name evidence="4" type="ORF">ACFOSU_15745</name>
</gene>
<dbReference type="InterPro" id="IPR003736">
    <property type="entry name" value="PAAI_dom"/>
</dbReference>
<evidence type="ECO:0000256" key="2">
    <source>
        <dbReference type="ARBA" id="ARBA00022801"/>
    </source>
</evidence>
<organism evidence="4 5">
    <name type="scientific">Salinisphaera aquimarina</name>
    <dbReference type="NCBI Taxonomy" id="2094031"/>
    <lineage>
        <taxon>Bacteria</taxon>
        <taxon>Pseudomonadati</taxon>
        <taxon>Pseudomonadota</taxon>
        <taxon>Gammaproteobacteria</taxon>
        <taxon>Salinisphaerales</taxon>
        <taxon>Salinisphaeraceae</taxon>
        <taxon>Salinisphaera</taxon>
    </lineage>
</organism>
<dbReference type="PANTHER" id="PTHR43240">
    <property type="entry name" value="1,4-DIHYDROXY-2-NAPHTHOYL-COA THIOESTERASE 1"/>
    <property type="match status" value="1"/>
</dbReference>
<comment type="similarity">
    <text evidence="1">Belongs to the thioesterase PaaI family.</text>
</comment>
<comment type="caution">
    <text evidence="4">The sequence shown here is derived from an EMBL/GenBank/DDBJ whole genome shotgun (WGS) entry which is preliminary data.</text>
</comment>
<dbReference type="InterPro" id="IPR006683">
    <property type="entry name" value="Thioestr_dom"/>
</dbReference>
<evidence type="ECO:0000256" key="1">
    <source>
        <dbReference type="ARBA" id="ARBA00008324"/>
    </source>
</evidence>
<dbReference type="NCBIfam" id="TIGR00369">
    <property type="entry name" value="unchar_dom_1"/>
    <property type="match status" value="1"/>
</dbReference>
<dbReference type="InterPro" id="IPR029069">
    <property type="entry name" value="HotDog_dom_sf"/>
</dbReference>
<evidence type="ECO:0000313" key="4">
    <source>
        <dbReference type="EMBL" id="MFC3105334.1"/>
    </source>
</evidence>
<dbReference type="Proteomes" id="UP001595462">
    <property type="component" value="Unassembled WGS sequence"/>
</dbReference>
<evidence type="ECO:0000313" key="5">
    <source>
        <dbReference type="Proteomes" id="UP001595462"/>
    </source>
</evidence>
<accession>A0ABV7ERL6</accession>